<name>A0A5J4IZ03_9FLAO</name>
<protein>
    <recommendedName>
        <fullName evidence="4">YhhN-like protein</fullName>
    </recommendedName>
</protein>
<keyword evidence="1" id="KW-0812">Transmembrane</keyword>
<feature type="transmembrane region" description="Helical" evidence="1">
    <location>
        <begin position="117"/>
        <end position="137"/>
    </location>
</feature>
<keyword evidence="3" id="KW-1185">Reference proteome</keyword>
<dbReference type="AlphaFoldDB" id="A0A5J4IZ03"/>
<feature type="transmembrane region" description="Helical" evidence="1">
    <location>
        <begin position="36"/>
        <end position="57"/>
    </location>
</feature>
<accession>A0A5J4IZ03</accession>
<keyword evidence="1" id="KW-1133">Transmembrane helix</keyword>
<feature type="transmembrane region" description="Helical" evidence="1">
    <location>
        <begin position="149"/>
        <end position="173"/>
    </location>
</feature>
<evidence type="ECO:0008006" key="4">
    <source>
        <dbReference type="Google" id="ProtNLM"/>
    </source>
</evidence>
<gene>
    <name evidence="2" type="ORF">ULMA_23820</name>
</gene>
<evidence type="ECO:0000313" key="2">
    <source>
        <dbReference type="EMBL" id="GER60274.1"/>
    </source>
</evidence>
<dbReference type="Proteomes" id="UP000326509">
    <property type="component" value="Unassembled WGS sequence"/>
</dbReference>
<evidence type="ECO:0000313" key="3">
    <source>
        <dbReference type="Proteomes" id="UP000326509"/>
    </source>
</evidence>
<organism evidence="2 3">
    <name type="scientific">Patiriisocius marinus</name>
    <dbReference type="NCBI Taxonomy" id="1397112"/>
    <lineage>
        <taxon>Bacteria</taxon>
        <taxon>Pseudomonadati</taxon>
        <taxon>Bacteroidota</taxon>
        <taxon>Flavobacteriia</taxon>
        <taxon>Flavobacteriales</taxon>
        <taxon>Flavobacteriaceae</taxon>
        <taxon>Patiriisocius</taxon>
    </lineage>
</organism>
<reference evidence="2 3" key="1">
    <citation type="submission" date="2019-08" db="EMBL/GenBank/DDBJ databases">
        <title>Draft genome sequence of Ulvibacter marinus type strain NBRC 109484.</title>
        <authorList>
            <person name="Kawano K."/>
            <person name="Ushijima N."/>
            <person name="Kihara M."/>
            <person name="Itoh H."/>
        </authorList>
    </citation>
    <scope>NUCLEOTIDE SEQUENCE [LARGE SCALE GENOMIC DNA]</scope>
    <source>
        <strain evidence="2 3">NBRC 109484</strain>
    </source>
</reference>
<evidence type="ECO:0000256" key="1">
    <source>
        <dbReference type="SAM" id="Phobius"/>
    </source>
</evidence>
<feature type="transmembrane region" description="Helical" evidence="1">
    <location>
        <begin position="93"/>
        <end position="111"/>
    </location>
</feature>
<sequence length="221" mass="25615">MKVLLGLVDSIWELLMLINVLLYLYSAYNIKKLRSLNILTIYLALICTNQLVSSYLSSLGENNLFLFHVYLIIQFVCLSFFYKSLFTEKQKHVVNILLVLVLITLLAYYLIWPEDFAYFNLPEILIATIPVLAYIMMHLYNSLSNKGDYLYFSGGLLVYLSISSLVFLLYALLVDDVDNKILSKETTSNISDINVVSYFLLQIVIFIEWKINISKWKAKKV</sequence>
<feature type="transmembrane region" description="Helical" evidence="1">
    <location>
        <begin position="193"/>
        <end position="211"/>
    </location>
</feature>
<proteinExistence type="predicted"/>
<comment type="caution">
    <text evidence="2">The sequence shown here is derived from an EMBL/GenBank/DDBJ whole genome shotgun (WGS) entry which is preliminary data.</text>
</comment>
<feature type="transmembrane region" description="Helical" evidence="1">
    <location>
        <begin position="6"/>
        <end position="24"/>
    </location>
</feature>
<keyword evidence="1" id="KW-0472">Membrane</keyword>
<feature type="transmembrane region" description="Helical" evidence="1">
    <location>
        <begin position="63"/>
        <end position="81"/>
    </location>
</feature>
<dbReference type="EMBL" id="BKCG01000006">
    <property type="protein sequence ID" value="GER60274.1"/>
    <property type="molecule type" value="Genomic_DNA"/>
</dbReference>